<comment type="caution">
    <text evidence="1">The sequence shown here is derived from an EMBL/GenBank/DDBJ whole genome shotgun (WGS) entry which is preliminary data.</text>
</comment>
<dbReference type="Proteomes" id="UP000708208">
    <property type="component" value="Unassembled WGS sequence"/>
</dbReference>
<organism evidence="1 2">
    <name type="scientific">Allacma fusca</name>
    <dbReference type="NCBI Taxonomy" id="39272"/>
    <lineage>
        <taxon>Eukaryota</taxon>
        <taxon>Metazoa</taxon>
        <taxon>Ecdysozoa</taxon>
        <taxon>Arthropoda</taxon>
        <taxon>Hexapoda</taxon>
        <taxon>Collembola</taxon>
        <taxon>Symphypleona</taxon>
        <taxon>Sminthuridae</taxon>
        <taxon>Allacma</taxon>
    </lineage>
</organism>
<accession>A0A8J2KP82</accession>
<dbReference type="AlphaFoldDB" id="A0A8J2KP82"/>
<feature type="non-terminal residue" evidence="1">
    <location>
        <position position="34"/>
    </location>
</feature>
<gene>
    <name evidence="1" type="ORF">AFUS01_LOCUS30925</name>
</gene>
<keyword evidence="2" id="KW-1185">Reference proteome</keyword>
<dbReference type="EMBL" id="CAJVCH010481501">
    <property type="protein sequence ID" value="CAG7820538.1"/>
    <property type="molecule type" value="Genomic_DNA"/>
</dbReference>
<sequence>LVNRTYTNHLRQDVHSSGRLRKFFVSDTDIESVI</sequence>
<proteinExistence type="predicted"/>
<evidence type="ECO:0000313" key="1">
    <source>
        <dbReference type="EMBL" id="CAG7820538.1"/>
    </source>
</evidence>
<protein>
    <submittedName>
        <fullName evidence="1">Uncharacterized protein</fullName>
    </submittedName>
</protein>
<evidence type="ECO:0000313" key="2">
    <source>
        <dbReference type="Proteomes" id="UP000708208"/>
    </source>
</evidence>
<reference evidence="1" key="1">
    <citation type="submission" date="2021-06" db="EMBL/GenBank/DDBJ databases">
        <authorList>
            <person name="Hodson N. C."/>
            <person name="Mongue J. A."/>
            <person name="Jaron S. K."/>
        </authorList>
    </citation>
    <scope>NUCLEOTIDE SEQUENCE</scope>
</reference>
<name>A0A8J2KP82_9HEXA</name>